<dbReference type="InterPro" id="IPR007278">
    <property type="entry name" value="DUF397"/>
</dbReference>
<evidence type="ECO:0000313" key="3">
    <source>
        <dbReference type="Proteomes" id="UP000294856"/>
    </source>
</evidence>
<protein>
    <submittedName>
        <fullName evidence="2">Uncharacterized protein DUF397</fullName>
    </submittedName>
</protein>
<dbReference type="RefSeq" id="WP_067460443.1">
    <property type="nucleotide sequence ID" value="NZ_SMFR01000001.1"/>
</dbReference>
<organism evidence="2 3">
    <name type="scientific">Nocardia alba</name>
    <dbReference type="NCBI Taxonomy" id="225051"/>
    <lineage>
        <taxon>Bacteria</taxon>
        <taxon>Bacillati</taxon>
        <taxon>Actinomycetota</taxon>
        <taxon>Actinomycetes</taxon>
        <taxon>Mycobacteriales</taxon>
        <taxon>Nocardiaceae</taxon>
        <taxon>Nocardia</taxon>
    </lineage>
</organism>
<dbReference type="STRING" id="1210063.GCA_001612665_06557"/>
<comment type="caution">
    <text evidence="2">The sequence shown here is derived from an EMBL/GenBank/DDBJ whole genome shotgun (WGS) entry which is preliminary data.</text>
</comment>
<dbReference type="OrthoDB" id="3636733at2"/>
<dbReference type="AlphaFoldDB" id="A0A4R1G5P6"/>
<evidence type="ECO:0000259" key="1">
    <source>
        <dbReference type="Pfam" id="PF04149"/>
    </source>
</evidence>
<evidence type="ECO:0000313" key="2">
    <source>
        <dbReference type="EMBL" id="TCK00769.1"/>
    </source>
</evidence>
<gene>
    <name evidence="2" type="ORF">DFR71_1779</name>
</gene>
<feature type="domain" description="DUF397" evidence="1">
    <location>
        <begin position="13"/>
        <end position="70"/>
    </location>
</feature>
<dbReference type="EMBL" id="SMFR01000001">
    <property type="protein sequence ID" value="TCK00769.1"/>
    <property type="molecule type" value="Genomic_DNA"/>
</dbReference>
<proteinExistence type="predicted"/>
<dbReference type="Pfam" id="PF04149">
    <property type="entry name" value="DUF397"/>
    <property type="match status" value="1"/>
</dbReference>
<dbReference type="Proteomes" id="UP000294856">
    <property type="component" value="Unassembled WGS sequence"/>
</dbReference>
<accession>A0A4R1G5P6</accession>
<keyword evidence="3" id="KW-1185">Reference proteome</keyword>
<reference evidence="2 3" key="1">
    <citation type="submission" date="2019-03" db="EMBL/GenBank/DDBJ databases">
        <title>Genomic Encyclopedia of Type Strains, Phase IV (KMG-IV): sequencing the most valuable type-strain genomes for metagenomic binning, comparative biology and taxonomic classification.</title>
        <authorList>
            <person name="Goeker M."/>
        </authorList>
    </citation>
    <scope>NUCLEOTIDE SEQUENCE [LARGE SCALE GENOMIC DNA]</scope>
    <source>
        <strain evidence="2 3">DSM 44684</strain>
    </source>
</reference>
<name>A0A4R1G5P6_9NOCA</name>
<sequence>MSTTARRHPAEHGWFSSSHSNNGNQCVEVRFVESAVQIRDSKFHRDSHNAGLDEPIITVAAPVWTAFLHRLLAGHPHPALVVHTSPDGSTTLRHEAVHLHFTAEEWNAFVAGVRDEEFACV</sequence>